<keyword evidence="3" id="KW-1185">Reference proteome</keyword>
<comment type="caution">
    <text evidence="2">The sequence shown here is derived from an EMBL/GenBank/DDBJ whole genome shotgun (WGS) entry which is preliminary data.</text>
</comment>
<protein>
    <submittedName>
        <fullName evidence="2">Uncharacterized protein</fullName>
    </submittedName>
</protein>
<evidence type="ECO:0000256" key="1">
    <source>
        <dbReference type="SAM" id="MobiDB-lite"/>
    </source>
</evidence>
<feature type="region of interest" description="Disordered" evidence="1">
    <location>
        <begin position="67"/>
        <end position="98"/>
    </location>
</feature>
<gene>
    <name evidence="2" type="ORF">ACFO60_24660</name>
</gene>
<evidence type="ECO:0000313" key="3">
    <source>
        <dbReference type="Proteomes" id="UP001596004"/>
    </source>
</evidence>
<proteinExistence type="predicted"/>
<organism evidence="2 3">
    <name type="scientific">Sphaerisporangium dianthi</name>
    <dbReference type="NCBI Taxonomy" id="1436120"/>
    <lineage>
        <taxon>Bacteria</taxon>
        <taxon>Bacillati</taxon>
        <taxon>Actinomycetota</taxon>
        <taxon>Actinomycetes</taxon>
        <taxon>Streptosporangiales</taxon>
        <taxon>Streptosporangiaceae</taxon>
        <taxon>Sphaerisporangium</taxon>
    </lineage>
</organism>
<dbReference type="RefSeq" id="WP_380843917.1">
    <property type="nucleotide sequence ID" value="NZ_JBHSFP010000018.1"/>
</dbReference>
<evidence type="ECO:0000313" key="2">
    <source>
        <dbReference type="EMBL" id="MFC4533967.1"/>
    </source>
</evidence>
<name>A0ABV9CMI7_9ACTN</name>
<sequence>MANEVTDGKTAARELAARLPGWAVWYGEHTQRFWAMPRGAAQPGSQLAEADTIEELEAAVRALINGTQGAGTPAPHAHRPEQMPMAPEQHRQPVGARH</sequence>
<dbReference type="EMBL" id="JBHSFP010000018">
    <property type="protein sequence ID" value="MFC4533967.1"/>
    <property type="molecule type" value="Genomic_DNA"/>
</dbReference>
<dbReference type="Proteomes" id="UP001596004">
    <property type="component" value="Unassembled WGS sequence"/>
</dbReference>
<accession>A0ABV9CMI7</accession>
<reference evidence="3" key="1">
    <citation type="journal article" date="2019" name="Int. J. Syst. Evol. Microbiol.">
        <title>The Global Catalogue of Microorganisms (GCM) 10K type strain sequencing project: providing services to taxonomists for standard genome sequencing and annotation.</title>
        <authorList>
            <consortium name="The Broad Institute Genomics Platform"/>
            <consortium name="The Broad Institute Genome Sequencing Center for Infectious Disease"/>
            <person name="Wu L."/>
            <person name="Ma J."/>
        </authorList>
    </citation>
    <scope>NUCLEOTIDE SEQUENCE [LARGE SCALE GENOMIC DNA]</scope>
    <source>
        <strain evidence="3">CGMCC 4.7132</strain>
    </source>
</reference>